<dbReference type="AlphaFoldDB" id="A0A6H0XWT6"/>
<name>A0A6H0XWT6_9PEZI</name>
<feature type="domain" description="Chromo" evidence="2">
    <location>
        <begin position="193"/>
        <end position="251"/>
    </location>
</feature>
<dbReference type="GO" id="GO:0006338">
    <property type="term" value="P:chromatin remodeling"/>
    <property type="evidence" value="ECO:0007669"/>
    <property type="project" value="UniProtKB-ARBA"/>
</dbReference>
<dbReference type="EMBL" id="CP051141">
    <property type="protein sequence ID" value="QIW99145.1"/>
    <property type="molecule type" value="Genomic_DNA"/>
</dbReference>
<dbReference type="OrthoDB" id="3543857at2759"/>
<comment type="subunit">
    <text evidence="1">Component of the NuA4 histone acetyltransferase complex.</text>
</comment>
<evidence type="ECO:0000313" key="3">
    <source>
        <dbReference type="EMBL" id="QIW99145.1"/>
    </source>
</evidence>
<dbReference type="PROSITE" id="PS50013">
    <property type="entry name" value="CHROMO_2"/>
    <property type="match status" value="1"/>
</dbReference>
<dbReference type="CDD" id="cd00024">
    <property type="entry name" value="CD_CSD"/>
    <property type="match status" value="1"/>
</dbReference>
<evidence type="ECO:0000259" key="2">
    <source>
        <dbReference type="PROSITE" id="PS50013"/>
    </source>
</evidence>
<evidence type="ECO:0000256" key="1">
    <source>
        <dbReference type="ARBA" id="ARBA00011353"/>
    </source>
</evidence>
<evidence type="ECO:0000313" key="4">
    <source>
        <dbReference type="Proteomes" id="UP000503462"/>
    </source>
</evidence>
<dbReference type="InterPro" id="IPR000953">
    <property type="entry name" value="Chromo/chromo_shadow_dom"/>
</dbReference>
<dbReference type="SUPFAM" id="SSF54160">
    <property type="entry name" value="Chromo domain-like"/>
    <property type="match status" value="1"/>
</dbReference>
<dbReference type="Gene3D" id="2.40.50.40">
    <property type="match status" value="1"/>
</dbReference>
<accession>A0A6H0XWT6</accession>
<dbReference type="Proteomes" id="UP000503462">
    <property type="component" value="Chromosome 3"/>
</dbReference>
<gene>
    <name evidence="3" type="ORF">AMS68_004663</name>
</gene>
<dbReference type="InterPro" id="IPR016197">
    <property type="entry name" value="Chromo-like_dom_sf"/>
</dbReference>
<organism evidence="3 4">
    <name type="scientific">Peltaster fructicola</name>
    <dbReference type="NCBI Taxonomy" id="286661"/>
    <lineage>
        <taxon>Eukaryota</taxon>
        <taxon>Fungi</taxon>
        <taxon>Dikarya</taxon>
        <taxon>Ascomycota</taxon>
        <taxon>Pezizomycotina</taxon>
        <taxon>Dothideomycetes</taxon>
        <taxon>Dothideomycetes incertae sedis</taxon>
        <taxon>Peltaster</taxon>
    </lineage>
</organism>
<keyword evidence="4" id="KW-1185">Reference proteome</keyword>
<reference evidence="3 4" key="1">
    <citation type="journal article" date="2016" name="Sci. Rep.">
        <title>Peltaster fructicola genome reveals evolution from an invasive phytopathogen to an ectophytic parasite.</title>
        <authorList>
            <person name="Xu C."/>
            <person name="Chen H."/>
            <person name="Gleason M.L."/>
            <person name="Xu J.R."/>
            <person name="Liu H."/>
            <person name="Zhang R."/>
            <person name="Sun G."/>
        </authorList>
    </citation>
    <scope>NUCLEOTIDE SEQUENCE [LARGE SCALE GENOMIC DNA]</scope>
    <source>
        <strain evidence="3 4">LNHT1506</strain>
    </source>
</reference>
<proteinExistence type="predicted"/>
<sequence>MMDIDPVAEGESFFDLPKAWADNLSNDMVDLDPLQASLGLANIQSSSATNDPKHSMVGDIAGPSHEDPPLAFVNPADLINSSSAVNDTNHRMLRPSSLSYSTTLMSMGDKEHDAGQNEEKKHDNEAGQVMAVNTDAQDDGDDGDDGDQDMPVGTAVNQANVNVDHHHGQFAPLSAYKLDGQAQKMEGSKENHWLVWQVMDCKFSQGAWMYLVDWVGDWEPSWEPLKNLVPEAVDVVLAFHRQNRTADGPKRLNVYKDYTAQQQLYGIQQVEARKASGYFPTHNAPKVPDPSLPMKGFFTYSWIQQLYAMSQVQLGIAEGRFGTRTENPFRASSGQKN</sequence>
<protein>
    <recommendedName>
        <fullName evidence="2">Chromo domain-containing protein</fullName>
    </recommendedName>
</protein>